<feature type="transmembrane region" description="Helical" evidence="2">
    <location>
        <begin position="157"/>
        <end position="178"/>
    </location>
</feature>
<organism evidence="4 5">
    <name type="scientific">Desulfocucumis palustris</name>
    <dbReference type="NCBI Taxonomy" id="1898651"/>
    <lineage>
        <taxon>Bacteria</taxon>
        <taxon>Bacillati</taxon>
        <taxon>Bacillota</taxon>
        <taxon>Clostridia</taxon>
        <taxon>Eubacteriales</taxon>
        <taxon>Desulfocucumaceae</taxon>
        <taxon>Desulfocucumis</taxon>
    </lineage>
</organism>
<keyword evidence="5" id="KW-1185">Reference proteome</keyword>
<dbReference type="InterPro" id="IPR052016">
    <property type="entry name" value="Bact_Sigma-Reg"/>
</dbReference>
<dbReference type="InterPro" id="IPR036457">
    <property type="entry name" value="PPM-type-like_dom_sf"/>
</dbReference>
<dbReference type="InterPro" id="IPR014221">
    <property type="entry name" value="SpoII_E"/>
</dbReference>
<dbReference type="NCBIfam" id="TIGR02865">
    <property type="entry name" value="spore_II_E"/>
    <property type="match status" value="1"/>
</dbReference>
<dbReference type="SUPFAM" id="SSF81606">
    <property type="entry name" value="PP2C-like"/>
    <property type="match status" value="1"/>
</dbReference>
<protein>
    <submittedName>
        <fullName evidence="4">Stage II sporulation serine phosphatase for sigma-F activation</fullName>
    </submittedName>
</protein>
<dbReference type="PROSITE" id="PS51746">
    <property type="entry name" value="PPM_2"/>
    <property type="match status" value="1"/>
</dbReference>
<dbReference type="Pfam" id="PF19732">
    <property type="entry name" value="SpoIIE_N"/>
    <property type="match status" value="1"/>
</dbReference>
<dbReference type="InterPro" id="IPR045768">
    <property type="entry name" value="SpoIIE_N"/>
</dbReference>
<evidence type="ECO:0000313" key="4">
    <source>
        <dbReference type="EMBL" id="GBF32145.1"/>
    </source>
</evidence>
<feature type="transmembrane region" description="Helical" evidence="2">
    <location>
        <begin position="253"/>
        <end position="274"/>
    </location>
</feature>
<dbReference type="RefSeq" id="WP_104370710.1">
    <property type="nucleotide sequence ID" value="NZ_BFAV01000018.1"/>
</dbReference>
<feature type="transmembrane region" description="Helical" evidence="2">
    <location>
        <begin position="129"/>
        <end position="151"/>
    </location>
</feature>
<dbReference type="OrthoDB" id="9763774at2"/>
<dbReference type="Gene3D" id="3.60.40.10">
    <property type="entry name" value="PPM-type phosphatase domain"/>
    <property type="match status" value="1"/>
</dbReference>
<dbReference type="PANTHER" id="PTHR43156:SF2">
    <property type="entry name" value="STAGE II SPORULATION PROTEIN E"/>
    <property type="match status" value="1"/>
</dbReference>
<dbReference type="Pfam" id="PF07228">
    <property type="entry name" value="SpoIIE"/>
    <property type="match status" value="1"/>
</dbReference>
<feature type="transmembrane region" description="Helical" evidence="2">
    <location>
        <begin position="95"/>
        <end position="117"/>
    </location>
</feature>
<feature type="transmembrane region" description="Helical" evidence="2">
    <location>
        <begin position="66"/>
        <end position="89"/>
    </location>
</feature>
<sequence>MFEKVDVYPYRRKVDDRGEKRSRSFRRPGFLSSLDMRGFLNPGLLPALAAGFCLGRAVLLGELSPFAPAFAAACGTYFSAGTGFLAILAVCSGMATVYTGTQLAAGLSTILGVYFFVRSLPDRYASRWHGPGVVVLALTLSVKAALLSFSGADAYNYINVLFESVFAAALTPALVLSLKSLGGINGVKPLATEEVVCVLTLAAGIIAGTGDIRLWHISVKGVLSGVIIMVSSLAGGAGFGAAAGALAGMIPGLAFTALPLMVGAYSFAGVVSGLGRMLGKAGVILGFLLANVILCVYVNDFSGIAAVVGETLSAAFIFMLIPSKWIKMITFSLSPGLAPEKGEKTTDHVREVLQEKIRGLSVMFREMSRAFSHVSAAVEESSEERDLDALVKEINNKVCHGCGMYRICWEKDYYRTYQHSMEMFATVETFGRVTAEDMPGEFKRRCTRPRELSIAVSCLFDAYKLNRFWSGKLSESRGLVGNQLKGLAGVIENIVGNMDFSQGDFSETDLFLKHIIKEQGYHAFDVRLMEMEGNREVVITGKACPGTSDCCYKVAPAVSKALGQAFNATGCICGGKDKGEICTFRLYQGLNYDIETGVAAVGREGHRVSGDSYSFAQLAGGKFAAIISDGMGSGEKAAAQSSATVAIIKRLMDFGFDMEAALKTVNSILMLRLPEETFCTVDMTVINLYTGQAEIIKIASPPSYLIKGKRVSQLKGSSLPVGIINDIEVSTAVKKLVAGDVLVMVTDGIVDSHRSSNEKEDWLPGVLGEAGGSEPGELAGLLLDLAVAGDKMPRDDMTAMVIKLIKQQ</sequence>
<dbReference type="Proteomes" id="UP000239549">
    <property type="component" value="Unassembled WGS sequence"/>
</dbReference>
<dbReference type="SMART" id="SM00331">
    <property type="entry name" value="PP2C_SIG"/>
    <property type="match status" value="1"/>
</dbReference>
<dbReference type="PANTHER" id="PTHR43156">
    <property type="entry name" value="STAGE II SPORULATION PROTEIN E-RELATED"/>
    <property type="match status" value="1"/>
</dbReference>
<gene>
    <name evidence="4" type="ORF">DCCM_0336</name>
</gene>
<proteinExistence type="predicted"/>
<accession>A0A2L2X7K1</accession>
<keyword evidence="2" id="KW-0472">Membrane</keyword>
<feature type="transmembrane region" description="Helical" evidence="2">
    <location>
        <begin position="281"/>
        <end position="298"/>
    </location>
</feature>
<evidence type="ECO:0000313" key="5">
    <source>
        <dbReference type="Proteomes" id="UP000239549"/>
    </source>
</evidence>
<evidence type="ECO:0000256" key="1">
    <source>
        <dbReference type="ARBA" id="ARBA00022801"/>
    </source>
</evidence>
<keyword evidence="2" id="KW-0812">Transmembrane</keyword>
<evidence type="ECO:0000256" key="2">
    <source>
        <dbReference type="SAM" id="Phobius"/>
    </source>
</evidence>
<evidence type="ECO:0000259" key="3">
    <source>
        <dbReference type="PROSITE" id="PS51746"/>
    </source>
</evidence>
<dbReference type="EMBL" id="BFAV01000018">
    <property type="protein sequence ID" value="GBF32145.1"/>
    <property type="molecule type" value="Genomic_DNA"/>
</dbReference>
<feature type="transmembrane region" description="Helical" evidence="2">
    <location>
        <begin position="222"/>
        <end position="247"/>
    </location>
</feature>
<dbReference type="AlphaFoldDB" id="A0A2L2X7K1"/>
<feature type="transmembrane region" description="Helical" evidence="2">
    <location>
        <begin position="39"/>
        <end position="59"/>
    </location>
</feature>
<name>A0A2L2X7K1_9FIRM</name>
<feature type="domain" description="PPM-type phosphatase" evidence="3">
    <location>
        <begin position="595"/>
        <end position="804"/>
    </location>
</feature>
<feature type="transmembrane region" description="Helical" evidence="2">
    <location>
        <begin position="304"/>
        <end position="321"/>
    </location>
</feature>
<comment type="caution">
    <text evidence="4">The sequence shown here is derived from an EMBL/GenBank/DDBJ whole genome shotgun (WGS) entry which is preliminary data.</text>
</comment>
<dbReference type="GO" id="GO:0004722">
    <property type="term" value="F:protein serine/threonine phosphatase activity"/>
    <property type="evidence" value="ECO:0007669"/>
    <property type="project" value="InterPro"/>
</dbReference>
<keyword evidence="1" id="KW-0378">Hydrolase</keyword>
<reference evidence="5" key="1">
    <citation type="submission" date="2018-02" db="EMBL/GenBank/DDBJ databases">
        <title>Genome sequence of Desulfocucumis palustris strain NAW-5.</title>
        <authorList>
            <person name="Watanabe M."/>
            <person name="Kojima H."/>
            <person name="Fukui M."/>
        </authorList>
    </citation>
    <scope>NUCLEOTIDE SEQUENCE [LARGE SCALE GENOMIC DNA]</scope>
    <source>
        <strain evidence="5">NAW-5</strain>
    </source>
</reference>
<keyword evidence="2" id="KW-1133">Transmembrane helix</keyword>
<dbReference type="InterPro" id="IPR001932">
    <property type="entry name" value="PPM-type_phosphatase-like_dom"/>
</dbReference>